<dbReference type="Pfam" id="PF04982">
    <property type="entry name" value="TM_HPP"/>
    <property type="match status" value="1"/>
</dbReference>
<feature type="domain" description="HPP transmembrane region" evidence="2">
    <location>
        <begin position="2"/>
        <end position="143"/>
    </location>
</feature>
<sequence length="163" mass="17859">MRKAIISFIVTILCFVNIYSVHYIFITEIKDSSLIAAFGAAAVLSFSNLKKTLSTKIIFIGSIIGALIGVSSNILIGNITIAIIVSISLSVFVMQLLKINYPPGGAIAIIPIIADKGLQDLEYLFVFFPVVTGITSIVLFSKIQIYINYKSNQLWPLKKQSKL</sequence>
<organism evidence="3 4">
    <name type="scientific">Pseudofulvibacter geojedonensis</name>
    <dbReference type="NCBI Taxonomy" id="1123758"/>
    <lineage>
        <taxon>Bacteria</taxon>
        <taxon>Pseudomonadati</taxon>
        <taxon>Bacteroidota</taxon>
        <taxon>Flavobacteriia</taxon>
        <taxon>Flavobacteriales</taxon>
        <taxon>Flavobacteriaceae</taxon>
        <taxon>Pseudofulvibacter</taxon>
    </lineage>
</organism>
<dbReference type="EMBL" id="JBHTJM010000002">
    <property type="protein sequence ID" value="MFD0962673.1"/>
    <property type="molecule type" value="Genomic_DNA"/>
</dbReference>
<feature type="transmembrane region" description="Helical" evidence="1">
    <location>
        <begin position="5"/>
        <end position="26"/>
    </location>
</feature>
<dbReference type="PANTHER" id="PTHR33741">
    <property type="entry name" value="TRANSMEMBRANE PROTEIN DDB_G0269096-RELATED"/>
    <property type="match status" value="1"/>
</dbReference>
<evidence type="ECO:0000256" key="1">
    <source>
        <dbReference type="SAM" id="Phobius"/>
    </source>
</evidence>
<proteinExistence type="predicted"/>
<evidence type="ECO:0000313" key="3">
    <source>
        <dbReference type="EMBL" id="MFD0962673.1"/>
    </source>
</evidence>
<reference evidence="4" key="1">
    <citation type="journal article" date="2019" name="Int. J. Syst. Evol. Microbiol.">
        <title>The Global Catalogue of Microorganisms (GCM) 10K type strain sequencing project: providing services to taxonomists for standard genome sequencing and annotation.</title>
        <authorList>
            <consortium name="The Broad Institute Genomics Platform"/>
            <consortium name="The Broad Institute Genome Sequencing Center for Infectious Disease"/>
            <person name="Wu L."/>
            <person name="Ma J."/>
        </authorList>
    </citation>
    <scope>NUCLEOTIDE SEQUENCE [LARGE SCALE GENOMIC DNA]</scope>
    <source>
        <strain evidence="4">CCUG 62114</strain>
    </source>
</reference>
<protein>
    <submittedName>
        <fullName evidence="3">HPP family protein</fullName>
    </submittedName>
</protein>
<evidence type="ECO:0000259" key="2">
    <source>
        <dbReference type="Pfam" id="PF04982"/>
    </source>
</evidence>
<feature type="transmembrane region" description="Helical" evidence="1">
    <location>
        <begin position="61"/>
        <end position="94"/>
    </location>
</feature>
<name>A0ABW3HYQ6_9FLAO</name>
<gene>
    <name evidence="3" type="ORF">ACFQ1O_01495</name>
</gene>
<dbReference type="PANTHER" id="PTHR33741:SF5">
    <property type="entry name" value="TRANSMEMBRANE PROTEIN DDB_G0269096-RELATED"/>
    <property type="match status" value="1"/>
</dbReference>
<keyword evidence="1" id="KW-0812">Transmembrane</keyword>
<dbReference type="InterPro" id="IPR058581">
    <property type="entry name" value="TM_HPP"/>
</dbReference>
<keyword evidence="4" id="KW-1185">Reference proteome</keyword>
<dbReference type="RefSeq" id="WP_377712584.1">
    <property type="nucleotide sequence ID" value="NZ_JBHTJM010000002.1"/>
</dbReference>
<comment type="caution">
    <text evidence="3">The sequence shown here is derived from an EMBL/GenBank/DDBJ whole genome shotgun (WGS) entry which is preliminary data.</text>
</comment>
<dbReference type="InterPro" id="IPR007065">
    <property type="entry name" value="HPP"/>
</dbReference>
<keyword evidence="1" id="KW-0472">Membrane</keyword>
<feature type="transmembrane region" description="Helical" evidence="1">
    <location>
        <begin position="123"/>
        <end position="141"/>
    </location>
</feature>
<keyword evidence="1" id="KW-1133">Transmembrane helix</keyword>
<accession>A0ABW3HYQ6</accession>
<evidence type="ECO:0000313" key="4">
    <source>
        <dbReference type="Proteomes" id="UP001596997"/>
    </source>
</evidence>
<dbReference type="Proteomes" id="UP001596997">
    <property type="component" value="Unassembled WGS sequence"/>
</dbReference>